<keyword evidence="2 3" id="KW-0808">Transferase</keyword>
<dbReference type="PANTHER" id="PTHR30160">
    <property type="entry name" value="TETRAACYLDISACCHARIDE 4'-KINASE-RELATED"/>
    <property type="match status" value="1"/>
</dbReference>
<dbReference type="eggNOG" id="COG0859">
    <property type="taxonomic scope" value="Bacteria"/>
</dbReference>
<dbReference type="HOGENOM" id="CLU_038371_4_0_7"/>
<dbReference type="Pfam" id="PF01075">
    <property type="entry name" value="Glyco_transf_9"/>
    <property type="match status" value="1"/>
</dbReference>
<organism evidence="3">
    <name type="scientific">Desulfovibrio sp. U5L</name>
    <dbReference type="NCBI Taxonomy" id="596152"/>
    <lineage>
        <taxon>Bacteria</taxon>
        <taxon>Pseudomonadati</taxon>
        <taxon>Thermodesulfobacteriota</taxon>
        <taxon>Desulfovibrionia</taxon>
        <taxon>Desulfovibrionales</taxon>
        <taxon>Desulfovibrionaceae</taxon>
        <taxon>Desulfovibrio</taxon>
    </lineage>
</organism>
<dbReference type="GO" id="GO:0009244">
    <property type="term" value="P:lipopolysaccharide core region biosynthetic process"/>
    <property type="evidence" value="ECO:0007669"/>
    <property type="project" value="TreeGrafter"/>
</dbReference>
<keyword evidence="1" id="KW-0328">Glycosyltransferase</keyword>
<dbReference type="GO" id="GO:0005829">
    <property type="term" value="C:cytosol"/>
    <property type="evidence" value="ECO:0007669"/>
    <property type="project" value="TreeGrafter"/>
</dbReference>
<dbReference type="InterPro" id="IPR002201">
    <property type="entry name" value="Glyco_trans_9"/>
</dbReference>
<dbReference type="CDD" id="cd03789">
    <property type="entry name" value="GT9_LPS_heptosyltransferase"/>
    <property type="match status" value="1"/>
</dbReference>
<proteinExistence type="predicted"/>
<dbReference type="GO" id="GO:0008713">
    <property type="term" value="F:ADP-heptose-lipopolysaccharide heptosyltransferase activity"/>
    <property type="evidence" value="ECO:0007669"/>
    <property type="project" value="TreeGrafter"/>
</dbReference>
<dbReference type="InterPro" id="IPR051199">
    <property type="entry name" value="LPS_LOS_Heptosyltrfase"/>
</dbReference>
<dbReference type="OrthoDB" id="9795016at2"/>
<evidence type="ECO:0000256" key="2">
    <source>
        <dbReference type="ARBA" id="ARBA00022679"/>
    </source>
</evidence>
<dbReference type="SUPFAM" id="SSF53756">
    <property type="entry name" value="UDP-Glycosyltransferase/glycogen phosphorylase"/>
    <property type="match status" value="1"/>
</dbReference>
<evidence type="ECO:0000256" key="1">
    <source>
        <dbReference type="ARBA" id="ARBA00022676"/>
    </source>
</evidence>
<protein>
    <submittedName>
        <fullName evidence="3">ADP-heptose:LPS heptosyltransferase</fullName>
    </submittedName>
</protein>
<sequence>MESPDKIVLEHGGALGDFLLAWPAVISVSRHFPNRPVHFATAPSHRHWLSPLATPCPPEILRGLDARFEGGKWPEALAGTLVVRPGLGLRPDLPDWTNFWFLPGLAPGRDDPPTALYREALAARGIPFATDYPQAFRALFGGHAPTGDTALLFPGAGHKDKAWPLPRFEHLASLLRAHGLRPVFVMGPAERERGIRPVGGESLAPENLQALAEAIRSARFVVGPDCGPLHLAGLSGVPGLALFGPTSPRQWAPAGLEVLTAGLPCAPCTTVTAGDFAPACPRPLPCLEGITVETAFDRLGRAGLIPGRP</sequence>
<dbReference type="EMBL" id="JH600068">
    <property type="protein sequence ID" value="EIG52996.1"/>
    <property type="molecule type" value="Genomic_DNA"/>
</dbReference>
<dbReference type="AlphaFoldDB" id="I2PZP0"/>
<evidence type="ECO:0000313" key="3">
    <source>
        <dbReference type="EMBL" id="EIG52996.1"/>
    </source>
</evidence>
<gene>
    <name evidence="3" type="ORF">DesU5LDRAFT_1300</name>
</gene>
<name>I2PZP0_9BACT</name>
<accession>I2PZP0</accession>
<reference evidence="3" key="1">
    <citation type="submission" date="2011-11" db="EMBL/GenBank/DDBJ databases">
        <title>Improved High-Quality Draft sequence of Desulfovibrio sp. U5L.</title>
        <authorList>
            <consortium name="US DOE Joint Genome Institute"/>
            <person name="Lucas S."/>
            <person name="Han J."/>
            <person name="Lapidus A."/>
            <person name="Cheng J.-F."/>
            <person name="Goodwin L."/>
            <person name="Pitluck S."/>
            <person name="Peters L."/>
            <person name="Ovchinnikova G."/>
            <person name="Held B."/>
            <person name="Detter J.C."/>
            <person name="Han C."/>
            <person name="Tapia R."/>
            <person name="Land M."/>
            <person name="Hauser L."/>
            <person name="Kyrpides N."/>
            <person name="Ivanova N."/>
            <person name="Pagani I."/>
            <person name="Gabster J."/>
            <person name="Walker C."/>
            <person name="Stolyar S."/>
            <person name="Stahl D."/>
            <person name="Arkin A."/>
            <person name="Dehal P."/>
            <person name="Hazen T."/>
            <person name="Woyke T."/>
        </authorList>
    </citation>
    <scope>NUCLEOTIDE SEQUENCE [LARGE SCALE GENOMIC DNA]</scope>
    <source>
        <strain evidence="3">U5L</strain>
    </source>
</reference>
<dbReference type="Gene3D" id="3.40.50.2000">
    <property type="entry name" value="Glycogen Phosphorylase B"/>
    <property type="match status" value="1"/>
</dbReference>
<dbReference type="STRING" id="596152.DesU5LDRAFT_1300"/>